<dbReference type="PANTHER" id="PTHR46124:SF2">
    <property type="entry name" value="D-AMINOACYL-TRNA DEACYLASE"/>
    <property type="match status" value="1"/>
</dbReference>
<feature type="binding site" evidence="3">
    <location>
        <position position="8"/>
    </location>
    <ligand>
        <name>a divalent metal cation</name>
        <dbReference type="ChEBI" id="CHEBI:60240"/>
        <label>1</label>
    </ligand>
</feature>
<protein>
    <recommendedName>
        <fullName evidence="6">Hydrolase TatD</fullName>
    </recommendedName>
</protein>
<organism evidence="4 5">
    <name type="scientific">Candidatus Lloydbacteria bacterium RIFOXYC12_FULL_46_25</name>
    <dbReference type="NCBI Taxonomy" id="1798670"/>
    <lineage>
        <taxon>Bacteria</taxon>
        <taxon>Candidatus Lloydiibacteriota</taxon>
    </lineage>
</organism>
<dbReference type="GO" id="GO:0046872">
    <property type="term" value="F:metal ion binding"/>
    <property type="evidence" value="ECO:0007669"/>
    <property type="project" value="UniProtKB-KW"/>
</dbReference>
<dbReference type="Pfam" id="PF01026">
    <property type="entry name" value="TatD_DNase"/>
    <property type="match status" value="1"/>
</dbReference>
<evidence type="ECO:0008006" key="6">
    <source>
        <dbReference type="Google" id="ProtNLM"/>
    </source>
</evidence>
<evidence type="ECO:0000256" key="2">
    <source>
        <dbReference type="ARBA" id="ARBA00022801"/>
    </source>
</evidence>
<evidence type="ECO:0000256" key="3">
    <source>
        <dbReference type="PIRSR" id="PIRSR005902-1"/>
    </source>
</evidence>
<evidence type="ECO:0000256" key="1">
    <source>
        <dbReference type="ARBA" id="ARBA00022723"/>
    </source>
</evidence>
<proteinExistence type="predicted"/>
<dbReference type="AlphaFoldDB" id="A0A1G2DY50"/>
<feature type="binding site" evidence="3">
    <location>
        <position position="92"/>
    </location>
    <ligand>
        <name>a divalent metal cation</name>
        <dbReference type="ChEBI" id="CHEBI:60240"/>
        <label>1</label>
    </ligand>
</feature>
<dbReference type="InterPro" id="IPR018228">
    <property type="entry name" value="DNase_TatD-rel_CS"/>
</dbReference>
<gene>
    <name evidence="4" type="ORF">A2494_03345</name>
</gene>
<feature type="binding site" evidence="3">
    <location>
        <position position="213"/>
    </location>
    <ligand>
        <name>a divalent metal cation</name>
        <dbReference type="ChEBI" id="CHEBI:60240"/>
        <label>1</label>
    </ligand>
</feature>
<dbReference type="NCBIfam" id="TIGR00010">
    <property type="entry name" value="YchF/TatD family DNA exonuclease"/>
    <property type="match status" value="1"/>
</dbReference>
<dbReference type="FunFam" id="3.20.20.140:FF:000005">
    <property type="entry name" value="TatD family hydrolase"/>
    <property type="match status" value="1"/>
</dbReference>
<dbReference type="GO" id="GO:0005829">
    <property type="term" value="C:cytosol"/>
    <property type="evidence" value="ECO:0007669"/>
    <property type="project" value="TreeGrafter"/>
</dbReference>
<feature type="binding site" evidence="3">
    <location>
        <position position="165"/>
    </location>
    <ligand>
        <name>a divalent metal cation</name>
        <dbReference type="ChEBI" id="CHEBI:60240"/>
        <label>2</label>
    </ligand>
</feature>
<evidence type="ECO:0000313" key="4">
    <source>
        <dbReference type="EMBL" id="OGZ18453.1"/>
    </source>
</evidence>
<dbReference type="InterPro" id="IPR001130">
    <property type="entry name" value="TatD-like"/>
</dbReference>
<dbReference type="GO" id="GO:0004536">
    <property type="term" value="F:DNA nuclease activity"/>
    <property type="evidence" value="ECO:0007669"/>
    <property type="project" value="InterPro"/>
</dbReference>
<dbReference type="GO" id="GO:0016788">
    <property type="term" value="F:hydrolase activity, acting on ester bonds"/>
    <property type="evidence" value="ECO:0007669"/>
    <property type="project" value="InterPro"/>
</dbReference>
<dbReference type="PIRSF" id="PIRSF005902">
    <property type="entry name" value="DNase_TatD"/>
    <property type="match status" value="1"/>
</dbReference>
<evidence type="ECO:0000313" key="5">
    <source>
        <dbReference type="Proteomes" id="UP000178106"/>
    </source>
</evidence>
<dbReference type="EMBL" id="MHLU01000091">
    <property type="protein sequence ID" value="OGZ18453.1"/>
    <property type="molecule type" value="Genomic_DNA"/>
</dbReference>
<dbReference type="Gene3D" id="3.20.20.140">
    <property type="entry name" value="Metal-dependent hydrolases"/>
    <property type="match status" value="1"/>
</dbReference>
<feature type="binding site" evidence="3">
    <location>
        <position position="137"/>
    </location>
    <ligand>
        <name>a divalent metal cation</name>
        <dbReference type="ChEBI" id="CHEBI:60240"/>
        <label>2</label>
    </ligand>
</feature>
<feature type="binding site" evidence="3">
    <location>
        <position position="10"/>
    </location>
    <ligand>
        <name>a divalent metal cation</name>
        <dbReference type="ChEBI" id="CHEBI:60240"/>
        <label>1</label>
    </ligand>
</feature>
<keyword evidence="1 3" id="KW-0479">Metal-binding</keyword>
<sequence length="266" mass="30232">MYKYIDIHSHLNDPRFDEDRGDVLLRMREAAVATIVVGTDKKMSEDAIALAEEHPDIWATIGLHPTDNHAEAFDEKLYQKMADHSRVVGIGECGLDYYWPEHDKWPNGKVEEKKRQRELFERQISVAVKADKPLMIHGRPSKGSMDAYEDIFEILKGSHARGNVHFFVGDTSIAKSFLDIGFTVSFTGVITFTHDYDEVIKYVPLSSIMSETDAPYVAPVPHRGVRNEPAYVIETTRMIAKIRAEDEEVVRNVLTENARRVFGLPS</sequence>
<dbReference type="PANTHER" id="PTHR46124">
    <property type="entry name" value="D-AMINOACYL-TRNA DEACYLASE"/>
    <property type="match status" value="1"/>
</dbReference>
<dbReference type="SUPFAM" id="SSF51556">
    <property type="entry name" value="Metallo-dependent hydrolases"/>
    <property type="match status" value="1"/>
</dbReference>
<dbReference type="Proteomes" id="UP000178106">
    <property type="component" value="Unassembled WGS sequence"/>
</dbReference>
<dbReference type="InterPro" id="IPR015991">
    <property type="entry name" value="TatD/YcfH-like"/>
</dbReference>
<name>A0A1G2DY50_9BACT</name>
<keyword evidence="2" id="KW-0378">Hydrolase</keyword>
<dbReference type="CDD" id="cd01310">
    <property type="entry name" value="TatD_DNAse"/>
    <property type="match status" value="1"/>
</dbReference>
<reference evidence="4 5" key="1">
    <citation type="journal article" date="2016" name="Nat. Commun.">
        <title>Thousands of microbial genomes shed light on interconnected biogeochemical processes in an aquifer system.</title>
        <authorList>
            <person name="Anantharaman K."/>
            <person name="Brown C.T."/>
            <person name="Hug L.A."/>
            <person name="Sharon I."/>
            <person name="Castelle C.J."/>
            <person name="Probst A.J."/>
            <person name="Thomas B.C."/>
            <person name="Singh A."/>
            <person name="Wilkins M.J."/>
            <person name="Karaoz U."/>
            <person name="Brodie E.L."/>
            <person name="Williams K.H."/>
            <person name="Hubbard S.S."/>
            <person name="Banfield J.F."/>
        </authorList>
    </citation>
    <scope>NUCLEOTIDE SEQUENCE [LARGE SCALE GENOMIC DNA]</scope>
</reference>
<dbReference type="PROSITE" id="PS01091">
    <property type="entry name" value="TATD_3"/>
    <property type="match status" value="1"/>
</dbReference>
<dbReference type="InterPro" id="IPR032466">
    <property type="entry name" value="Metal_Hydrolase"/>
</dbReference>
<accession>A0A1G2DY50</accession>
<comment type="caution">
    <text evidence="4">The sequence shown here is derived from an EMBL/GenBank/DDBJ whole genome shotgun (WGS) entry which is preliminary data.</text>
</comment>